<dbReference type="eggNOG" id="COG1846">
    <property type="taxonomic scope" value="Bacteria"/>
</dbReference>
<dbReference type="GO" id="GO:0003677">
    <property type="term" value="F:DNA binding"/>
    <property type="evidence" value="ECO:0007669"/>
    <property type="project" value="UniProtKB-KW"/>
</dbReference>
<dbReference type="InterPro" id="IPR036388">
    <property type="entry name" value="WH-like_DNA-bd_sf"/>
</dbReference>
<dbReference type="PROSITE" id="PS50995">
    <property type="entry name" value="HTH_MARR_2"/>
    <property type="match status" value="1"/>
</dbReference>
<dbReference type="PANTHER" id="PTHR42756:SF1">
    <property type="entry name" value="TRANSCRIPTIONAL REPRESSOR OF EMRAB OPERON"/>
    <property type="match status" value="1"/>
</dbReference>
<gene>
    <name evidence="5" type="ORF">EL18_01724</name>
</gene>
<dbReference type="Pfam" id="PF12802">
    <property type="entry name" value="MarR_2"/>
    <property type="match status" value="1"/>
</dbReference>
<evidence type="ECO:0000256" key="2">
    <source>
        <dbReference type="ARBA" id="ARBA00023125"/>
    </source>
</evidence>
<feature type="domain" description="HTH marR-type" evidence="4">
    <location>
        <begin position="9"/>
        <end position="141"/>
    </location>
</feature>
<dbReference type="SUPFAM" id="SSF46785">
    <property type="entry name" value="Winged helix' DNA-binding domain"/>
    <property type="match status" value="1"/>
</dbReference>
<dbReference type="PANTHER" id="PTHR42756">
    <property type="entry name" value="TRANSCRIPTIONAL REGULATOR, MARR"/>
    <property type="match status" value="1"/>
</dbReference>
<dbReference type="AlphaFoldDB" id="A0A084UCK0"/>
<dbReference type="PATRIC" id="fig|472175.3.peg.1733"/>
<dbReference type="InterPro" id="IPR011991">
    <property type="entry name" value="ArsR-like_HTH"/>
</dbReference>
<dbReference type="STRING" id="472175.EL18_01724"/>
<dbReference type="InterPro" id="IPR000835">
    <property type="entry name" value="HTH_MarR-typ"/>
</dbReference>
<dbReference type="CDD" id="cd00090">
    <property type="entry name" value="HTH_ARSR"/>
    <property type="match status" value="1"/>
</dbReference>
<dbReference type="RefSeq" id="WP_036481802.1">
    <property type="nucleotide sequence ID" value="NZ_JMQM01000001.1"/>
</dbReference>
<dbReference type="SMART" id="SM00347">
    <property type="entry name" value="HTH_MARR"/>
    <property type="match status" value="1"/>
</dbReference>
<name>A0A084UCK0_9HYPH</name>
<dbReference type="GO" id="GO:0003700">
    <property type="term" value="F:DNA-binding transcription factor activity"/>
    <property type="evidence" value="ECO:0007669"/>
    <property type="project" value="InterPro"/>
</dbReference>
<evidence type="ECO:0000313" key="5">
    <source>
        <dbReference type="EMBL" id="KFB10686.1"/>
    </source>
</evidence>
<accession>A0A084UCK0</accession>
<dbReference type="OrthoDB" id="8256382at2"/>
<keyword evidence="3" id="KW-0804">Transcription</keyword>
<dbReference type="Gene3D" id="1.10.10.10">
    <property type="entry name" value="Winged helix-like DNA-binding domain superfamily/Winged helix DNA-binding domain"/>
    <property type="match status" value="1"/>
</dbReference>
<keyword evidence="6" id="KW-1185">Reference proteome</keyword>
<keyword evidence="1" id="KW-0805">Transcription regulation</keyword>
<dbReference type="PRINTS" id="PR00598">
    <property type="entry name" value="HTHMARR"/>
</dbReference>
<dbReference type="Proteomes" id="UP000053675">
    <property type="component" value="Unassembled WGS sequence"/>
</dbReference>
<proteinExistence type="predicted"/>
<protein>
    <submittedName>
        <fullName evidence="5">Transcriptional regulator MarR family protein</fullName>
    </submittedName>
</protein>
<dbReference type="EMBL" id="JMQM01000001">
    <property type="protein sequence ID" value="KFB10686.1"/>
    <property type="molecule type" value="Genomic_DNA"/>
</dbReference>
<evidence type="ECO:0000256" key="3">
    <source>
        <dbReference type="ARBA" id="ARBA00023163"/>
    </source>
</evidence>
<evidence type="ECO:0000259" key="4">
    <source>
        <dbReference type="PROSITE" id="PS50995"/>
    </source>
</evidence>
<evidence type="ECO:0000256" key="1">
    <source>
        <dbReference type="ARBA" id="ARBA00023015"/>
    </source>
</evidence>
<evidence type="ECO:0000313" key="6">
    <source>
        <dbReference type="Proteomes" id="UP000053675"/>
    </source>
</evidence>
<dbReference type="InterPro" id="IPR036390">
    <property type="entry name" value="WH_DNA-bd_sf"/>
</dbReference>
<reference evidence="5 6" key="1">
    <citation type="submission" date="2014-05" db="EMBL/GenBank/DDBJ databases">
        <title>Draft Genome Sequence of Nitratireductor basaltis Strain UMTGB225, A Marine Bacterium Isolated from Green Barrel Tunicate.</title>
        <authorList>
            <person name="Gan H.Y."/>
        </authorList>
    </citation>
    <scope>NUCLEOTIDE SEQUENCE [LARGE SCALE GENOMIC DNA]</scope>
    <source>
        <strain evidence="5 6">UMTGB225</strain>
    </source>
</reference>
<sequence>MTTCITKQAAELRRAIGLLSRRFKSAEAEVGSGKLLNPLDMQILLFVADQPTCMATEVARHLMVAATTMSSATDRLTRQGLLSRERPDDNRRAVSLSLTDAGQAYVSALVRVQTDHCQSMLEKLSPEERDQFIRIFAKISYYDY</sequence>
<comment type="caution">
    <text evidence="5">The sequence shown here is derived from an EMBL/GenBank/DDBJ whole genome shotgun (WGS) entry which is preliminary data.</text>
</comment>
<organism evidence="5 6">
    <name type="scientific">Nitratireductor basaltis</name>
    <dbReference type="NCBI Taxonomy" id="472175"/>
    <lineage>
        <taxon>Bacteria</taxon>
        <taxon>Pseudomonadati</taxon>
        <taxon>Pseudomonadota</taxon>
        <taxon>Alphaproteobacteria</taxon>
        <taxon>Hyphomicrobiales</taxon>
        <taxon>Phyllobacteriaceae</taxon>
        <taxon>Nitratireductor</taxon>
    </lineage>
</organism>
<keyword evidence="2" id="KW-0238">DNA-binding</keyword>